<feature type="domain" description="Alpha-type protein kinase" evidence="5">
    <location>
        <begin position="403"/>
        <end position="653"/>
    </location>
</feature>
<dbReference type="Pfam" id="PF02816">
    <property type="entry name" value="Alpha_kinase"/>
    <property type="match status" value="1"/>
</dbReference>
<sequence length="692" mass="74753">MRCGGTDEDNADLNGCRREFPFATAEAQLCVLCKKINDKAITDDQKMTYRAMPQCGGCGVIGRGIPDLCARCQGTERTLRGEVDLEKQATAEGRSAAMQKITHSTHPIHPRTPSGSGQAHISSGATQMPPAPLGDSQTHNMYMAYGGPHANFFSPTAFPGSTSTAALFAPSHGVGSTSSPADLMKVKSMQRSSTSSKEHVMHVYWKGADMGRGKKITPNDYLGSGAIVVSGSETVCDIVGVRILGLLNESFLKEGGGRDSPLQPDEIFPRFFNKNRLDPDTDTMTVSEFYRHYAHKTHSENYIPVSTKATQYGTRGTYICLLVVVDRDKYTARIEAYEDDLGTMSSLRSTAGRKRTVSQSAPTSVAKRRISGQHGSTLLQSTFVPDTGLGTHSKFNTSSDGSRVDFTRITYTVDAETSFPNMARSSELETGVLDKSPMVLPPITRGKSKEVHRFAINGQMHVAKKIVNVGTNRSISNDTARHYLCADLIRLHRLQHFATQFRELAAEKDVEIAPFLVTEAFIAMITLPGEVDETPFLVEPLRASVVVQKYSGTLTTTTDRSPLISTIMALSHFVIHTTAAQFAFADLQGLMDRVDGKSIRVLFDPMSHSICGGTGSGVDGDTGLGDHGAAGIKAIIEGHRCNHICHALALADINTLLDTLEHAMGDCARTQNGEDGESGSIKGPADDTPEDE</sequence>
<evidence type="ECO:0000256" key="3">
    <source>
        <dbReference type="ARBA" id="ARBA00022777"/>
    </source>
</evidence>
<evidence type="ECO:0000256" key="4">
    <source>
        <dbReference type="SAM" id="MobiDB-lite"/>
    </source>
</evidence>
<accession>A0A550CNV5</accession>
<evidence type="ECO:0000313" key="7">
    <source>
        <dbReference type="Proteomes" id="UP000320762"/>
    </source>
</evidence>
<dbReference type="GO" id="GO:0004674">
    <property type="term" value="F:protein serine/threonine kinase activity"/>
    <property type="evidence" value="ECO:0007669"/>
    <property type="project" value="UniProtKB-KW"/>
</dbReference>
<dbReference type="Gene3D" id="3.20.200.10">
    <property type="entry name" value="MHCK/EF2 kinase"/>
    <property type="match status" value="1"/>
</dbReference>
<dbReference type="AlphaFoldDB" id="A0A550CNV5"/>
<dbReference type="STRING" id="97359.A0A550CNV5"/>
<evidence type="ECO:0000259" key="5">
    <source>
        <dbReference type="PROSITE" id="PS51158"/>
    </source>
</evidence>
<dbReference type="InterPro" id="IPR011009">
    <property type="entry name" value="Kinase-like_dom_sf"/>
</dbReference>
<evidence type="ECO:0000256" key="2">
    <source>
        <dbReference type="ARBA" id="ARBA00022679"/>
    </source>
</evidence>
<evidence type="ECO:0000313" key="6">
    <source>
        <dbReference type="EMBL" id="TRM66468.1"/>
    </source>
</evidence>
<feature type="region of interest" description="Disordered" evidence="4">
    <location>
        <begin position="668"/>
        <end position="692"/>
    </location>
</feature>
<protein>
    <submittedName>
        <fullName evidence="6">Kinase-like domain-containing protein</fullName>
    </submittedName>
</protein>
<name>A0A550CNV5_9AGAR</name>
<organism evidence="6 7">
    <name type="scientific">Schizophyllum amplum</name>
    <dbReference type="NCBI Taxonomy" id="97359"/>
    <lineage>
        <taxon>Eukaryota</taxon>
        <taxon>Fungi</taxon>
        <taxon>Dikarya</taxon>
        <taxon>Basidiomycota</taxon>
        <taxon>Agaricomycotina</taxon>
        <taxon>Agaricomycetes</taxon>
        <taxon>Agaricomycetidae</taxon>
        <taxon>Agaricales</taxon>
        <taxon>Schizophyllaceae</taxon>
        <taxon>Schizophyllum</taxon>
    </lineage>
</organism>
<keyword evidence="7" id="KW-1185">Reference proteome</keyword>
<dbReference type="OrthoDB" id="301415at2759"/>
<dbReference type="PROSITE" id="PS51158">
    <property type="entry name" value="ALPHA_KINASE"/>
    <property type="match status" value="1"/>
</dbReference>
<dbReference type="GO" id="GO:0005524">
    <property type="term" value="F:ATP binding"/>
    <property type="evidence" value="ECO:0007669"/>
    <property type="project" value="InterPro"/>
</dbReference>
<feature type="compositionally biased region" description="Polar residues" evidence="4">
    <location>
        <begin position="113"/>
        <end position="126"/>
    </location>
</feature>
<proteinExistence type="predicted"/>
<keyword evidence="2" id="KW-0808">Transferase</keyword>
<dbReference type="EMBL" id="VDMD01000003">
    <property type="protein sequence ID" value="TRM66468.1"/>
    <property type="molecule type" value="Genomic_DNA"/>
</dbReference>
<keyword evidence="3 6" id="KW-0418">Kinase</keyword>
<keyword evidence="1" id="KW-0723">Serine/threonine-protein kinase</keyword>
<feature type="region of interest" description="Disordered" evidence="4">
    <location>
        <begin position="105"/>
        <end position="129"/>
    </location>
</feature>
<dbReference type="SUPFAM" id="SSF56112">
    <property type="entry name" value="Protein kinase-like (PK-like)"/>
    <property type="match status" value="1"/>
</dbReference>
<evidence type="ECO:0000256" key="1">
    <source>
        <dbReference type="ARBA" id="ARBA00022527"/>
    </source>
</evidence>
<dbReference type="CDD" id="cd04515">
    <property type="entry name" value="Alpha_kinase"/>
    <property type="match status" value="1"/>
</dbReference>
<dbReference type="InterPro" id="IPR004166">
    <property type="entry name" value="a-kinase_dom"/>
</dbReference>
<reference evidence="6 7" key="1">
    <citation type="journal article" date="2019" name="New Phytol.">
        <title>Comparative genomics reveals unique wood-decay strategies and fruiting body development in the Schizophyllaceae.</title>
        <authorList>
            <person name="Almasi E."/>
            <person name="Sahu N."/>
            <person name="Krizsan K."/>
            <person name="Balint B."/>
            <person name="Kovacs G.M."/>
            <person name="Kiss B."/>
            <person name="Cseklye J."/>
            <person name="Drula E."/>
            <person name="Henrissat B."/>
            <person name="Nagy I."/>
            <person name="Chovatia M."/>
            <person name="Adam C."/>
            <person name="LaButti K."/>
            <person name="Lipzen A."/>
            <person name="Riley R."/>
            <person name="Grigoriev I.V."/>
            <person name="Nagy L.G."/>
        </authorList>
    </citation>
    <scope>NUCLEOTIDE SEQUENCE [LARGE SCALE GENOMIC DNA]</scope>
    <source>
        <strain evidence="6 7">NL-1724</strain>
    </source>
</reference>
<dbReference type="Proteomes" id="UP000320762">
    <property type="component" value="Unassembled WGS sequence"/>
</dbReference>
<gene>
    <name evidence="6" type="ORF">BD626DRAFT_565582</name>
</gene>
<comment type="caution">
    <text evidence="6">The sequence shown here is derived from an EMBL/GenBank/DDBJ whole genome shotgun (WGS) entry which is preliminary data.</text>
</comment>